<protein>
    <submittedName>
        <fullName evidence="2">Uncharacterized protein</fullName>
    </submittedName>
</protein>
<evidence type="ECO:0000313" key="2">
    <source>
        <dbReference type="EMBL" id="UYM17251.1"/>
    </source>
</evidence>
<dbReference type="RefSeq" id="WP_262599764.1">
    <property type="nucleotide sequence ID" value="NZ_CP103300.1"/>
</dbReference>
<sequence length="232" mass="25619">MLSFIEFRVVAVMVVVLMSGLFFLSISLASFSASANPVMAGNGHGIVFDATCPNGEKICENHPVDCLGGCALNTTTGATVFKWERTVFETLPDKSSRVNIQAMKKCLNRDAVQSALLKAQEKTPGTGAEKLPCTATSSVWRYMYPKYTVSLLMKDTCETTRYYLDELTGDCQNWKNTIAEFGLLLWYAVVGIVGAGTVFVFTVTVIAIGKALIKECLLGIKKRRFEHLYRHF</sequence>
<dbReference type="EMBL" id="CP103300">
    <property type="protein sequence ID" value="UYM17251.1"/>
    <property type="molecule type" value="Genomic_DNA"/>
</dbReference>
<gene>
    <name evidence="2" type="ORF">NX720_04830</name>
</gene>
<keyword evidence="3" id="KW-1185">Reference proteome</keyword>
<keyword evidence="1" id="KW-1133">Transmembrane helix</keyword>
<feature type="transmembrane region" description="Helical" evidence="1">
    <location>
        <begin position="184"/>
        <end position="213"/>
    </location>
</feature>
<keyword evidence="1" id="KW-0812">Transmembrane</keyword>
<dbReference type="Proteomes" id="UP001163255">
    <property type="component" value="Chromosome"/>
</dbReference>
<proteinExistence type="predicted"/>
<accession>A0ABY6GZ01</accession>
<evidence type="ECO:0000313" key="3">
    <source>
        <dbReference type="Proteomes" id="UP001163255"/>
    </source>
</evidence>
<evidence type="ECO:0000256" key="1">
    <source>
        <dbReference type="SAM" id="Phobius"/>
    </source>
</evidence>
<feature type="transmembrane region" description="Helical" evidence="1">
    <location>
        <begin position="7"/>
        <end position="29"/>
    </location>
</feature>
<keyword evidence="1" id="KW-0472">Membrane</keyword>
<name>A0ABY6GZ01_9GAMM</name>
<organism evidence="2 3">
    <name type="scientific">Endozoicomonas euniceicola</name>
    <dbReference type="NCBI Taxonomy" id="1234143"/>
    <lineage>
        <taxon>Bacteria</taxon>
        <taxon>Pseudomonadati</taxon>
        <taxon>Pseudomonadota</taxon>
        <taxon>Gammaproteobacteria</taxon>
        <taxon>Oceanospirillales</taxon>
        <taxon>Endozoicomonadaceae</taxon>
        <taxon>Endozoicomonas</taxon>
    </lineage>
</organism>
<reference evidence="2" key="1">
    <citation type="submission" date="2022-10" db="EMBL/GenBank/DDBJ databases">
        <title>Completed Genome Sequence of two octocoral isolated bacterium, Endozoicomonas euniceicola EF212T and Endozoicomonas gorgoniicola PS125T.</title>
        <authorList>
            <person name="Chiou Y.-J."/>
            <person name="Chen Y.-H."/>
        </authorList>
    </citation>
    <scope>NUCLEOTIDE SEQUENCE</scope>
    <source>
        <strain evidence="2">EF212</strain>
    </source>
</reference>